<evidence type="ECO:0000256" key="5">
    <source>
        <dbReference type="ARBA" id="ARBA00022746"/>
    </source>
</evidence>
<keyword evidence="2" id="KW-1003">Cell membrane</keyword>
<keyword evidence="6" id="KW-0472">Membrane</keyword>
<feature type="domain" description="Glycosyltransferase 2-like" evidence="12">
    <location>
        <begin position="8"/>
        <end position="115"/>
    </location>
</feature>
<keyword evidence="5" id="KW-0125">Carotenoid biosynthesis</keyword>
<evidence type="ECO:0000256" key="11">
    <source>
        <dbReference type="SAM" id="MobiDB-lite"/>
    </source>
</evidence>
<evidence type="ECO:0000313" key="13">
    <source>
        <dbReference type="EMBL" id="PDO09701.1"/>
    </source>
</evidence>
<dbReference type="AlphaFoldDB" id="A0A2A6DY29"/>
<comment type="subcellular location">
    <subcellularLocation>
        <location evidence="1">Cell membrane</location>
    </subcellularLocation>
</comment>
<comment type="similarity">
    <text evidence="9">Belongs to the glycosyltransferase 2 family. CrtQ subfamily.</text>
</comment>
<proteinExistence type="inferred from homology"/>
<reference evidence="13 14" key="1">
    <citation type="submission" date="2016-12" db="EMBL/GenBank/DDBJ databases">
        <title>Candidatus Reconcilibacillus cellulovorans genome.</title>
        <authorList>
            <person name="Kolinko S."/>
            <person name="Wu Y.-W."/>
            <person name="Tachea F."/>
            <person name="Denzel E."/>
            <person name="Hiras J."/>
            <person name="Baecker N."/>
            <person name="Chan L.J."/>
            <person name="Eichorst S.A."/>
            <person name="Frey D."/>
            <person name="Adams P.D."/>
            <person name="Pray T."/>
            <person name="Tanjore D."/>
            <person name="Petzold C.J."/>
            <person name="Gladden J.M."/>
            <person name="Simmons B.A."/>
            <person name="Singer S.W."/>
        </authorList>
    </citation>
    <scope>NUCLEOTIDE SEQUENCE [LARGE SCALE GENOMIC DNA]</scope>
    <source>
        <strain evidence="13">JTherm</strain>
    </source>
</reference>
<evidence type="ECO:0000256" key="3">
    <source>
        <dbReference type="ARBA" id="ARBA00022676"/>
    </source>
</evidence>
<evidence type="ECO:0000256" key="8">
    <source>
        <dbReference type="ARBA" id="ARBA00037904"/>
    </source>
</evidence>
<dbReference type="InterPro" id="IPR029044">
    <property type="entry name" value="Nucleotide-diphossugar_trans"/>
</dbReference>
<evidence type="ECO:0000313" key="14">
    <source>
        <dbReference type="Proteomes" id="UP000243688"/>
    </source>
</evidence>
<feature type="compositionally biased region" description="Polar residues" evidence="11">
    <location>
        <begin position="237"/>
        <end position="247"/>
    </location>
</feature>
<dbReference type="EMBL" id="MOXJ01000030">
    <property type="protein sequence ID" value="PDO09701.1"/>
    <property type="molecule type" value="Genomic_DNA"/>
</dbReference>
<comment type="caution">
    <text evidence="13">The sequence shown here is derived from an EMBL/GenBank/DDBJ whole genome shotgun (WGS) entry which is preliminary data.</text>
</comment>
<feature type="region of interest" description="Disordered" evidence="11">
    <location>
        <begin position="236"/>
        <end position="262"/>
    </location>
</feature>
<evidence type="ECO:0000256" key="1">
    <source>
        <dbReference type="ARBA" id="ARBA00004236"/>
    </source>
</evidence>
<gene>
    <name evidence="13" type="ORF">BLM47_11080</name>
</gene>
<evidence type="ECO:0000256" key="4">
    <source>
        <dbReference type="ARBA" id="ARBA00022679"/>
    </source>
</evidence>
<evidence type="ECO:0000256" key="10">
    <source>
        <dbReference type="ARBA" id="ARBA00040345"/>
    </source>
</evidence>
<dbReference type="InterPro" id="IPR001173">
    <property type="entry name" value="Glyco_trans_2-like"/>
</dbReference>
<organism evidence="13 14">
    <name type="scientific">Candidatus Reconcilbacillus cellulovorans</name>
    <dbReference type="NCBI Taxonomy" id="1906605"/>
    <lineage>
        <taxon>Bacteria</taxon>
        <taxon>Bacillati</taxon>
        <taxon>Bacillota</taxon>
        <taxon>Bacilli</taxon>
        <taxon>Bacillales</taxon>
        <taxon>Paenibacillaceae</taxon>
        <taxon>Candidatus Reconcilbacillus</taxon>
    </lineage>
</organism>
<dbReference type="SUPFAM" id="SSF53448">
    <property type="entry name" value="Nucleotide-diphospho-sugar transferases"/>
    <property type="match status" value="1"/>
</dbReference>
<keyword evidence="4" id="KW-0808">Transferase</keyword>
<evidence type="ECO:0000259" key="12">
    <source>
        <dbReference type="Pfam" id="PF00535"/>
    </source>
</evidence>
<dbReference type="GO" id="GO:0016757">
    <property type="term" value="F:glycosyltransferase activity"/>
    <property type="evidence" value="ECO:0007669"/>
    <property type="project" value="UniProtKB-KW"/>
</dbReference>
<sequence>MVAAVDVSVVVPAMNERKTIARVVREALRLGPTVEVIAVVNGSTDGTEAVARRCGARVVSIPEPLGHDVGRAVGARYARGRTLLFVDADFAVSANRLVQFVRAVEEGTDVALNRYSGAACKPSHRVHRVAVAKYALNALIGRPDLRGASMTAVPHALSRRALEAIGPERLAVPPLAQAVAIASGLNVRAVCRVNVSRLNAWRPHHRRGDPVGRLILGDHLEAVDWLVRSEWDGFGSEPTSAASSANGPTMAHGFSAGGGTPP</sequence>
<dbReference type="Pfam" id="PF00535">
    <property type="entry name" value="Glycos_transf_2"/>
    <property type="match status" value="1"/>
</dbReference>
<keyword evidence="3" id="KW-0328">Glycosyltransferase</keyword>
<comment type="pathway">
    <text evidence="8">Carotenoid biosynthesis; staphyloxanthin biosynthesis; staphyloxanthin from farnesyl diphosphate: step 4/5.</text>
</comment>
<dbReference type="PANTHER" id="PTHR43646">
    <property type="entry name" value="GLYCOSYLTRANSFERASE"/>
    <property type="match status" value="1"/>
</dbReference>
<dbReference type="PANTHER" id="PTHR43646:SF2">
    <property type="entry name" value="GLYCOSYLTRANSFERASE 2-LIKE DOMAIN-CONTAINING PROTEIN"/>
    <property type="match status" value="1"/>
</dbReference>
<dbReference type="Proteomes" id="UP000243688">
    <property type="component" value="Unassembled WGS sequence"/>
</dbReference>
<evidence type="ECO:0000256" key="9">
    <source>
        <dbReference type="ARBA" id="ARBA00038120"/>
    </source>
</evidence>
<dbReference type="Gene3D" id="3.90.550.10">
    <property type="entry name" value="Spore Coat Polysaccharide Biosynthesis Protein SpsA, Chain A"/>
    <property type="match status" value="1"/>
</dbReference>
<evidence type="ECO:0000256" key="2">
    <source>
        <dbReference type="ARBA" id="ARBA00022475"/>
    </source>
</evidence>
<dbReference type="GO" id="GO:0005886">
    <property type="term" value="C:plasma membrane"/>
    <property type="evidence" value="ECO:0007669"/>
    <property type="project" value="UniProtKB-SubCell"/>
</dbReference>
<accession>A0A2A6DY29</accession>
<dbReference type="GO" id="GO:0016117">
    <property type="term" value="P:carotenoid biosynthetic process"/>
    <property type="evidence" value="ECO:0007669"/>
    <property type="project" value="UniProtKB-KW"/>
</dbReference>
<protein>
    <recommendedName>
        <fullName evidence="10">4,4'-diaponeurosporenoate glycosyltransferase</fullName>
    </recommendedName>
</protein>
<evidence type="ECO:0000256" key="7">
    <source>
        <dbReference type="ARBA" id="ARBA00037281"/>
    </source>
</evidence>
<evidence type="ECO:0000256" key="6">
    <source>
        <dbReference type="ARBA" id="ARBA00023136"/>
    </source>
</evidence>
<name>A0A2A6DY29_9BACL</name>
<comment type="function">
    <text evidence="7">Catalyzes the glycosylation of 4,4'-diaponeurosporenoate, i.e. the esterification of glucose at the C1'' position with the carboxyl group of 4,4'-diaponeurosporenic acid, to form glycosyl-4,4'-diaponeurosporenoate. This is a step in the biosynthesis of staphyloxanthin, an orange pigment present in most staphylococci strains.</text>
</comment>